<proteinExistence type="predicted"/>
<reference evidence="4" key="1">
    <citation type="journal article" date="2015" name="Proc. Natl. Acad. Sci. U.S.A.">
        <title>Genome sequence of the Asian Tiger mosquito, Aedes albopictus, reveals insights into its biology, genetics, and evolution.</title>
        <authorList>
            <person name="Chen X.G."/>
            <person name="Jiang X."/>
            <person name="Gu J."/>
            <person name="Xu M."/>
            <person name="Wu Y."/>
            <person name="Deng Y."/>
            <person name="Zhang C."/>
            <person name="Bonizzoni M."/>
            <person name="Dermauw W."/>
            <person name="Vontas J."/>
            <person name="Armbruster P."/>
            <person name="Huang X."/>
            <person name="Yang Y."/>
            <person name="Zhang H."/>
            <person name="He W."/>
            <person name="Peng H."/>
            <person name="Liu Y."/>
            <person name="Wu K."/>
            <person name="Chen J."/>
            <person name="Lirakis M."/>
            <person name="Topalis P."/>
            <person name="Van Leeuwen T."/>
            <person name="Hall A.B."/>
            <person name="Jiang X."/>
            <person name="Thorpe C."/>
            <person name="Mueller R.L."/>
            <person name="Sun C."/>
            <person name="Waterhouse R.M."/>
            <person name="Yan G."/>
            <person name="Tu Z.J."/>
            <person name="Fang X."/>
            <person name="James A.A."/>
        </authorList>
    </citation>
    <scope>NUCLEOTIDE SEQUENCE [LARGE SCALE GENOMIC DNA]</scope>
    <source>
        <strain evidence="4">Foshan</strain>
    </source>
</reference>
<dbReference type="RefSeq" id="XP_019547968.3">
    <property type="nucleotide sequence ID" value="XM_019692423.3"/>
</dbReference>
<feature type="region of interest" description="Disordered" evidence="1">
    <location>
        <begin position="218"/>
        <end position="279"/>
    </location>
</feature>
<dbReference type="InterPro" id="IPR056604">
    <property type="entry name" value="GBF1-like_TPR"/>
</dbReference>
<evidence type="ECO:0000313" key="4">
    <source>
        <dbReference type="Proteomes" id="UP000069940"/>
    </source>
</evidence>
<dbReference type="SUPFAM" id="SSF48425">
    <property type="entry name" value="Sec7 domain"/>
    <property type="match status" value="1"/>
</dbReference>
<dbReference type="SMART" id="SM00222">
    <property type="entry name" value="Sec7"/>
    <property type="match status" value="1"/>
</dbReference>
<evidence type="ECO:0000256" key="1">
    <source>
        <dbReference type="SAM" id="MobiDB-lite"/>
    </source>
</evidence>
<dbReference type="Gene3D" id="1.10.1000.11">
    <property type="entry name" value="Arf Nucleotide-binding Site Opener,domain 2"/>
    <property type="match status" value="1"/>
</dbReference>
<accession>A0ABM1ZYL4</accession>
<dbReference type="InterPro" id="IPR032691">
    <property type="entry name" value="Mon2/Sec7/BIG1-like_HUS"/>
</dbReference>
<sequence>MSPPGNGIFVVRGEMSTLTTAMRRGSRWSSNSYQDDEKDGLLKSFHDLKEKLLQVEDLRLVEPGVFLGPFLEVIRSEETTGPVTSLALSAVNKFLSYGLIDPTHSTLASTVECIADAVTRARFVGTDQTSDGVVLMKIVQVLRTLVLSPEGSFLSNESICDIILSCFRLCFEPRLNELVRKTAENALKDIVLLLFMRLPQFVESGNFHLKSLKMRSSSIDQSSKKRKNSRNEAKPVATTAAPKIVTEENGGQEAEPTTPIVSNAPKGLKPPPLATTPATPAGVIVDMQGSISQTPKSGLDPKQDTIQEETDGQTQQPDSLTETPVPTESEEPAADSFVNSVGIRFTQQEEEVSGPTPHLPYGLPCIRELFRFLISLCNPLDKQNTDVMIHMGLTLLTVTFEVGADSIGKYDSLLTIVKDDLCKNLFSLLTTERISIFAADLQLCFLMFESQRSQLKFQLEYYLTKLTDIIVNENPRILYEARELALDNLLQLFRIPGFAAELYINYDCDLYCTNLFEDLTKLMSKNTLSATHSIYSVHTLSMDALLTIIGSIERNCVQAKKGEKPTYMRHSRNNSSVDRIVLDGVVDSDQQQQQGLDVSDVAVESIHKYLKTSQNEERLRQIVSQDAAADGTTLSHEELAAIKKKKRLLTQGTDLFNQRPEKGVQFLQENGILSATLDPLEIAHFLRENSGLDKKMIGEYISKKKNVESKILEVFVKSFDFAGLTIDQALRLYLETFRLPGEAPLIFLVMEHFADHWHTCNNEPFANTDAAFRLAYAIIMLNMDQHNHNAKRLNVPMTVDEFVKNLRGLNGNSDFDQDMLANVYHAIKNEEIVMPAEQTGLVRENYLWKVLLRRGSTKDGMFHHVFGPNHDRELFRIIQGSTLAALSFIFDKSPDNTQLYQKSMNGFIKSAVVASHYSLHGDFDALVLTLCKFTSLLNPPADVHEITANVMFGQNAKAQLAMKTVFALIHDHGDCMREGWKHIVDVVLQLFRLKLLPKGLMEAEDFCDPSGKVTLMREQYQLPKTDAGLLSSLYSYLSNDSQRQPSYEEQEIIKVSKRCIKECQIDQIVNESKFLQFESLVELVNCLLGMIKPPESHKSVGLPYAENTVVFLLELLVKILIQNRDRLLPVWKNVQDQLYLLLSGSASCDYTYLLQRTTIALLKLAIYLMRNEEICSTILQSLRMLLLLKPAVILSISKPISIGMYELLKTSAQNIHTESDWIIVFTILECVGAGAMPPEYDEAPVVSGAKSDGALSSEEDSGLPDRGYISDSELNVVKSGHSSNSCTPLISPTGDNWILVNKDADIVSSRSSSPKHTIQYRCKLLEHSPFALVKCWESLAFIVRNVSHITPYNFESCVRCIRTFVEASMNDGRENRRRQKRRGDESGKNSRNRNRKNDSSDSESEELPEAYQSISIQLLDLMHTLHTRTAKIFRWWAEEGGAVPQCSALWSQGWCPLLQGIARLATDQRRQVRTSAITCLQRALLVQDLQTLTGLEWAGCFKQVLFPLLSELLAEKPTKPADVGLLEESRMRTATIMSKVFLHHLTPLIALAGFNELWLEILDYFERFMKIGSDMLYEAVLESLKNMLLVMHSVCVFHNSDGVTHSALWDVTWQRISGFLPNLKDELFKNDALAPKVTAAAPVMPSQSPVTASSPEPSMSQAITPQPSSITLHPSPVPQITGSPILEQARSPMVPNNLLINPTPTVPQIPLQTPFLIPQVDSGLLDIHTSPVPPPTILPQQTSQENTPLNTNRYSNIIELPVTPSPPPCSTEQNQNFPPTTAEPEPPAIPIPAEQPGPPTVPISHLLAGNQYPSLHNVPVGIAQSFAPMFVQPPMVLTDGSDIYNDYVNDPYNLTLQQQPQQQTQDIPQQAQPQPQNVFQSANYFGSYQFGPGRIPPADSPTIPSIQEAETSSD</sequence>
<dbReference type="PANTHER" id="PTHR10663">
    <property type="entry name" value="GUANYL-NUCLEOTIDE EXCHANGE FACTOR"/>
    <property type="match status" value="1"/>
</dbReference>
<organism evidence="3 4">
    <name type="scientific">Aedes albopictus</name>
    <name type="common">Asian tiger mosquito</name>
    <name type="synonym">Stegomyia albopicta</name>
    <dbReference type="NCBI Taxonomy" id="7160"/>
    <lineage>
        <taxon>Eukaryota</taxon>
        <taxon>Metazoa</taxon>
        <taxon>Ecdysozoa</taxon>
        <taxon>Arthropoda</taxon>
        <taxon>Hexapoda</taxon>
        <taxon>Insecta</taxon>
        <taxon>Pterygota</taxon>
        <taxon>Neoptera</taxon>
        <taxon>Endopterygota</taxon>
        <taxon>Diptera</taxon>
        <taxon>Nematocera</taxon>
        <taxon>Culicoidea</taxon>
        <taxon>Culicidae</taxon>
        <taxon>Culicinae</taxon>
        <taxon>Aedini</taxon>
        <taxon>Aedes</taxon>
        <taxon>Stegomyia</taxon>
    </lineage>
</organism>
<name>A0ABM1ZYL4_AEDAL</name>
<dbReference type="PROSITE" id="PS50190">
    <property type="entry name" value="SEC7"/>
    <property type="match status" value="1"/>
</dbReference>
<dbReference type="Proteomes" id="UP000069940">
    <property type="component" value="Unassembled WGS sequence"/>
</dbReference>
<dbReference type="InterPro" id="IPR000904">
    <property type="entry name" value="Sec7_dom"/>
</dbReference>
<feature type="region of interest" description="Disordered" evidence="1">
    <location>
        <begin position="1888"/>
        <end position="1914"/>
    </location>
</feature>
<dbReference type="Gene3D" id="1.10.220.20">
    <property type="match status" value="1"/>
</dbReference>
<feature type="compositionally biased region" description="Polar residues" evidence="1">
    <location>
        <begin position="1902"/>
        <end position="1914"/>
    </location>
</feature>
<dbReference type="CDD" id="cd00171">
    <property type="entry name" value="Sec7"/>
    <property type="match status" value="1"/>
</dbReference>
<dbReference type="InterPro" id="IPR023394">
    <property type="entry name" value="Sec7_C_sf"/>
</dbReference>
<feature type="domain" description="SEC7" evidence="2">
    <location>
        <begin position="638"/>
        <end position="830"/>
    </location>
</feature>
<feature type="region of interest" description="Disordered" evidence="1">
    <location>
        <begin position="1762"/>
        <end position="1803"/>
    </location>
</feature>
<evidence type="ECO:0000313" key="3">
    <source>
        <dbReference type="EnsemblMetazoa" id="AALFPA23_022834.P33910"/>
    </source>
</evidence>
<feature type="compositionally biased region" description="Pro residues" evidence="1">
    <location>
        <begin position="1784"/>
        <end position="1801"/>
    </location>
</feature>
<dbReference type="Pfam" id="PF23325">
    <property type="entry name" value="TPR_28"/>
    <property type="match status" value="1"/>
</dbReference>
<dbReference type="InterPro" id="IPR035999">
    <property type="entry name" value="Sec7_dom_sf"/>
</dbReference>
<protein>
    <recommendedName>
        <fullName evidence="2">SEC7 domain-containing protein</fullName>
    </recommendedName>
</protein>
<dbReference type="PANTHER" id="PTHR10663:SF388">
    <property type="entry name" value="GOLGI-SPECIFIC BREFELDIN A-RESISTANCE GUANINE NUCLEOTIDE EXCHANGE FACTOR 1"/>
    <property type="match status" value="1"/>
</dbReference>
<dbReference type="GeneID" id="109418262"/>
<dbReference type="EnsemblMetazoa" id="AALFPA23_022834.R33910">
    <property type="protein sequence ID" value="AALFPA23_022834.P33910"/>
    <property type="gene ID" value="AALFPA23_022834"/>
</dbReference>
<dbReference type="Pfam" id="PF12783">
    <property type="entry name" value="Sec7-like_HUS"/>
    <property type="match status" value="1"/>
</dbReference>
<keyword evidence="4" id="KW-1185">Reference proteome</keyword>
<reference evidence="3" key="2">
    <citation type="submission" date="2025-05" db="UniProtKB">
        <authorList>
            <consortium name="EnsemblMetazoa"/>
        </authorList>
    </citation>
    <scope>IDENTIFICATION</scope>
    <source>
        <strain evidence="3">Foshan</strain>
    </source>
</reference>
<evidence type="ECO:0000259" key="2">
    <source>
        <dbReference type="PROSITE" id="PS50190"/>
    </source>
</evidence>
<feature type="region of interest" description="Disordered" evidence="1">
    <location>
        <begin position="1372"/>
        <end position="1407"/>
    </location>
</feature>
<dbReference type="Pfam" id="PF01369">
    <property type="entry name" value="Sec7"/>
    <property type="match status" value="1"/>
</dbReference>
<feature type="region of interest" description="Disordered" evidence="1">
    <location>
        <begin position="291"/>
        <end position="334"/>
    </location>
</feature>